<dbReference type="AlphaFoldDB" id="A0A226F577"/>
<comment type="caution">
    <text evidence="4">The sequence shown here is derived from an EMBL/GenBank/DDBJ whole genome shotgun (WGS) entry which is preliminary data.</text>
</comment>
<dbReference type="PANTHER" id="PTHR48081:SF13">
    <property type="entry name" value="ALPHA_BETA HYDROLASE"/>
    <property type="match status" value="1"/>
</dbReference>
<dbReference type="SUPFAM" id="SSF53474">
    <property type="entry name" value="alpha/beta-Hydrolases"/>
    <property type="match status" value="1"/>
</dbReference>
<dbReference type="InterPro" id="IPR050300">
    <property type="entry name" value="GDXG_lipolytic_enzyme"/>
</dbReference>
<organism evidence="4 5">
    <name type="scientific">Folsomia candida</name>
    <name type="common">Springtail</name>
    <dbReference type="NCBI Taxonomy" id="158441"/>
    <lineage>
        <taxon>Eukaryota</taxon>
        <taxon>Metazoa</taxon>
        <taxon>Ecdysozoa</taxon>
        <taxon>Arthropoda</taxon>
        <taxon>Hexapoda</taxon>
        <taxon>Collembola</taxon>
        <taxon>Entomobryomorpha</taxon>
        <taxon>Isotomoidea</taxon>
        <taxon>Isotomidae</taxon>
        <taxon>Proisotominae</taxon>
        <taxon>Folsomia</taxon>
    </lineage>
</organism>
<name>A0A226F577_FOLCA</name>
<reference evidence="4 5" key="1">
    <citation type="submission" date="2015-12" db="EMBL/GenBank/DDBJ databases">
        <title>The genome of Folsomia candida.</title>
        <authorList>
            <person name="Faddeeva A."/>
            <person name="Derks M.F."/>
            <person name="Anvar Y."/>
            <person name="Smit S."/>
            <person name="Van Straalen N."/>
            <person name="Roelofs D."/>
        </authorList>
    </citation>
    <scope>NUCLEOTIDE SEQUENCE [LARGE SCALE GENOMIC DNA]</scope>
    <source>
        <strain evidence="4 5">VU population</strain>
        <tissue evidence="4">Whole body</tissue>
    </source>
</reference>
<dbReference type="GO" id="GO:0016787">
    <property type="term" value="F:hydrolase activity"/>
    <property type="evidence" value="ECO:0007669"/>
    <property type="project" value="UniProtKB-KW"/>
</dbReference>
<protein>
    <submittedName>
        <fullName evidence="4">Isoprenylcysteine alpha-carbonyl methylesterase ICME</fullName>
    </submittedName>
</protein>
<gene>
    <name evidence="4" type="ORF">Fcan01_01477</name>
</gene>
<keyword evidence="5" id="KW-1185">Reference proteome</keyword>
<evidence type="ECO:0000256" key="2">
    <source>
        <dbReference type="SAM" id="SignalP"/>
    </source>
</evidence>
<proteinExistence type="predicted"/>
<dbReference type="InterPro" id="IPR029058">
    <property type="entry name" value="AB_hydrolase_fold"/>
</dbReference>
<keyword evidence="2" id="KW-0732">Signal</keyword>
<accession>A0A226F577</accession>
<dbReference type="EMBL" id="LNIX01000001">
    <property type="protein sequence ID" value="OXA64564.1"/>
    <property type="molecule type" value="Genomic_DNA"/>
</dbReference>
<evidence type="ECO:0000256" key="1">
    <source>
        <dbReference type="ARBA" id="ARBA00022801"/>
    </source>
</evidence>
<dbReference type="Proteomes" id="UP000198287">
    <property type="component" value="Unassembled WGS sequence"/>
</dbReference>
<feature type="chain" id="PRO_5012443450" evidence="2">
    <location>
        <begin position="23"/>
        <end position="273"/>
    </location>
</feature>
<dbReference type="OrthoDB" id="433474at2759"/>
<keyword evidence="1" id="KW-0378">Hydrolase</keyword>
<sequence>MATHGLLISFILFSASILYATGQVPNVQYGDGSDPAQVMDIYLPSLDFGSITKIIVLIHGGAWGGGQKSDMAGWVPFMQASFPSYAIANMEYRLGTHASPGFPKQLEDIHLALSFLKSSFTRNVTFALIGSSAGGHLAMLYGYAWDREAKNVKAIVSHVGPTDISDSGYANEPGLWDLFFNLVGPCTHTQCPDLYTAASPITYVTAEATKTIGFYGNADYLVPSSQMPLLKEKLDGLGVPNNFTVYQGGHGDWVWEDIEDMIRQVTDFFNTHW</sequence>
<evidence type="ECO:0000313" key="4">
    <source>
        <dbReference type="EMBL" id="OXA64564.1"/>
    </source>
</evidence>
<dbReference type="Gene3D" id="3.40.50.1820">
    <property type="entry name" value="alpha/beta hydrolase"/>
    <property type="match status" value="1"/>
</dbReference>
<evidence type="ECO:0000259" key="3">
    <source>
        <dbReference type="Pfam" id="PF20434"/>
    </source>
</evidence>
<dbReference type="InterPro" id="IPR049492">
    <property type="entry name" value="BD-FAE-like_dom"/>
</dbReference>
<feature type="signal peptide" evidence="2">
    <location>
        <begin position="1"/>
        <end position="22"/>
    </location>
</feature>
<evidence type="ECO:0000313" key="5">
    <source>
        <dbReference type="Proteomes" id="UP000198287"/>
    </source>
</evidence>
<feature type="domain" description="BD-FAE-like" evidence="3">
    <location>
        <begin position="39"/>
        <end position="234"/>
    </location>
</feature>
<dbReference type="Pfam" id="PF20434">
    <property type="entry name" value="BD-FAE"/>
    <property type="match status" value="1"/>
</dbReference>
<dbReference type="PANTHER" id="PTHR48081">
    <property type="entry name" value="AB HYDROLASE SUPERFAMILY PROTEIN C4A8.06C"/>
    <property type="match status" value="1"/>
</dbReference>